<dbReference type="AlphaFoldDB" id="A0A078AQZ3"/>
<keyword evidence="3" id="KW-1185">Reference proteome</keyword>
<evidence type="ECO:0000313" key="3">
    <source>
        <dbReference type="Proteomes" id="UP000039865"/>
    </source>
</evidence>
<evidence type="ECO:0000313" key="2">
    <source>
        <dbReference type="EMBL" id="CDW84639.1"/>
    </source>
</evidence>
<feature type="signal peptide" evidence="1">
    <location>
        <begin position="1"/>
        <end position="21"/>
    </location>
</feature>
<sequence length="122" mass="13706">MRNSSILKLVCLFALMSFSYSQYFCVDSEDCFANQICDENICSYQPVDIFFETDDALLSLQGGSKSCTKPSDCNGGRVCFKGYCQFKNLLLALFNDHPNFDFAQGIVKDVNAKIDPFGNFQN</sequence>
<name>A0A078AQZ3_STYLE</name>
<organism evidence="2 3">
    <name type="scientific">Stylonychia lemnae</name>
    <name type="common">Ciliate</name>
    <dbReference type="NCBI Taxonomy" id="5949"/>
    <lineage>
        <taxon>Eukaryota</taxon>
        <taxon>Sar</taxon>
        <taxon>Alveolata</taxon>
        <taxon>Ciliophora</taxon>
        <taxon>Intramacronucleata</taxon>
        <taxon>Spirotrichea</taxon>
        <taxon>Stichotrichia</taxon>
        <taxon>Sporadotrichida</taxon>
        <taxon>Oxytrichidae</taxon>
        <taxon>Stylonychinae</taxon>
        <taxon>Stylonychia</taxon>
    </lineage>
</organism>
<proteinExistence type="predicted"/>
<feature type="chain" id="PRO_5001729576" description="Dickkopf N-terminal cysteine-rich domain-containing protein" evidence="1">
    <location>
        <begin position="22"/>
        <end position="122"/>
    </location>
</feature>
<accession>A0A078AQZ3</accession>
<reference evidence="2 3" key="1">
    <citation type="submission" date="2014-06" db="EMBL/GenBank/DDBJ databases">
        <authorList>
            <person name="Swart Estienne"/>
        </authorList>
    </citation>
    <scope>NUCLEOTIDE SEQUENCE [LARGE SCALE GENOMIC DNA]</scope>
    <source>
        <strain evidence="2 3">130c</strain>
    </source>
</reference>
<evidence type="ECO:0000256" key="1">
    <source>
        <dbReference type="SAM" id="SignalP"/>
    </source>
</evidence>
<keyword evidence="1" id="KW-0732">Signal</keyword>
<dbReference type="InParanoid" id="A0A078AQZ3"/>
<evidence type="ECO:0008006" key="4">
    <source>
        <dbReference type="Google" id="ProtNLM"/>
    </source>
</evidence>
<dbReference type="Proteomes" id="UP000039865">
    <property type="component" value="Unassembled WGS sequence"/>
</dbReference>
<gene>
    <name evidence="2" type="primary">Contig19479.g20655</name>
    <name evidence="2" type="ORF">STYLEM_13705</name>
</gene>
<dbReference type="EMBL" id="CCKQ01013018">
    <property type="protein sequence ID" value="CDW84639.1"/>
    <property type="molecule type" value="Genomic_DNA"/>
</dbReference>
<protein>
    <recommendedName>
        <fullName evidence="4">Dickkopf N-terminal cysteine-rich domain-containing protein</fullName>
    </recommendedName>
</protein>